<dbReference type="Proteomes" id="UP000504640">
    <property type="component" value="Unplaced"/>
</dbReference>
<dbReference type="GeneID" id="116544613"/>
<sequence length="86" mass="9535">MAATPCRGDPPRHSSRTRRLPQECLGQGASTGRVLLHRDPRYNSAPNQPLLQVLCHDQQGHTLQLPRPWRRAGLSGPLLSHSACPR</sequence>
<accession>A0A6J3HAG7</accession>
<dbReference type="CTD" id="4696"/>
<gene>
    <name evidence="3" type="primary">NDUFA3</name>
</gene>
<dbReference type="RefSeq" id="XP_032127010.1">
    <property type="nucleotide sequence ID" value="XM_032271119.1"/>
</dbReference>
<dbReference type="AlphaFoldDB" id="A0A6J3HAG7"/>
<name>A0A6J3HAG7_SAPAP</name>
<reference evidence="3" key="1">
    <citation type="submission" date="2025-08" db="UniProtKB">
        <authorList>
            <consortium name="RefSeq"/>
        </authorList>
    </citation>
    <scope>IDENTIFICATION</scope>
    <source>
        <tissue evidence="3">Blood</tissue>
    </source>
</reference>
<keyword evidence="2" id="KW-1185">Reference proteome</keyword>
<evidence type="ECO:0000313" key="3">
    <source>
        <dbReference type="RefSeq" id="XP_032127010.1"/>
    </source>
</evidence>
<protein>
    <submittedName>
        <fullName evidence="3">NADH dehydrogenase [ubiquinone] 1 alpha subcomplex subunit 3 isoform X2</fullName>
    </submittedName>
</protein>
<organism evidence="2 3">
    <name type="scientific">Sapajus apella</name>
    <name type="common">Brown-capped capuchin</name>
    <name type="synonym">Cebus apella</name>
    <dbReference type="NCBI Taxonomy" id="9515"/>
    <lineage>
        <taxon>Eukaryota</taxon>
        <taxon>Metazoa</taxon>
        <taxon>Chordata</taxon>
        <taxon>Craniata</taxon>
        <taxon>Vertebrata</taxon>
        <taxon>Euteleostomi</taxon>
        <taxon>Mammalia</taxon>
        <taxon>Eutheria</taxon>
        <taxon>Euarchontoglires</taxon>
        <taxon>Primates</taxon>
        <taxon>Haplorrhini</taxon>
        <taxon>Platyrrhini</taxon>
        <taxon>Cebidae</taxon>
        <taxon>Cebinae</taxon>
        <taxon>Sapajus</taxon>
    </lineage>
</organism>
<evidence type="ECO:0000313" key="2">
    <source>
        <dbReference type="Proteomes" id="UP000504640"/>
    </source>
</evidence>
<feature type="region of interest" description="Disordered" evidence="1">
    <location>
        <begin position="67"/>
        <end position="86"/>
    </location>
</feature>
<evidence type="ECO:0000256" key="1">
    <source>
        <dbReference type="SAM" id="MobiDB-lite"/>
    </source>
</evidence>
<feature type="region of interest" description="Disordered" evidence="1">
    <location>
        <begin position="1"/>
        <end position="20"/>
    </location>
</feature>
<proteinExistence type="predicted"/>